<dbReference type="OrthoDB" id="5515706at2"/>
<dbReference type="Proteomes" id="UP000252023">
    <property type="component" value="Chromosome"/>
</dbReference>
<dbReference type="EMBL" id="CP030918">
    <property type="protein sequence ID" value="AXC49169.1"/>
    <property type="molecule type" value="Genomic_DNA"/>
</dbReference>
<dbReference type="KEGG" id="pars:DRW48_05265"/>
<evidence type="ECO:0000259" key="1">
    <source>
        <dbReference type="Pfam" id="PF09992"/>
    </source>
</evidence>
<organism evidence="2 3">
    <name type="scientific">Paracoccus suum</name>
    <dbReference type="NCBI Taxonomy" id="2259340"/>
    <lineage>
        <taxon>Bacteria</taxon>
        <taxon>Pseudomonadati</taxon>
        <taxon>Pseudomonadota</taxon>
        <taxon>Alphaproteobacteria</taxon>
        <taxon>Rhodobacterales</taxon>
        <taxon>Paracoccaceae</taxon>
        <taxon>Paracoccus</taxon>
    </lineage>
</organism>
<accession>A0A344PIG4</accession>
<gene>
    <name evidence="2" type="ORF">DRW48_05265</name>
</gene>
<dbReference type="InterPro" id="IPR018711">
    <property type="entry name" value="NAGPA"/>
</dbReference>
<feature type="domain" description="Phosphodiester glycosidase" evidence="1">
    <location>
        <begin position="86"/>
        <end position="230"/>
    </location>
</feature>
<name>A0A344PIG4_9RHOB</name>
<sequence>MTRRERPTPLLRALGLAAGWLVALTVPAAAGLCERTEFEGNGYVVCKLDSAAEPQLRLWLKDASGAPYRNFDRVRAALPADEVLGFAMNAGMYHADLSPVGLLVIDGEELAPIVTEGSRGNFGMRPNGVFCTGGRRPYQVVESRAFAKATPECRLASQSGPMLVIDGDLHPRFLEHSDSRYIRNGVGVSKDGETAWFAISDTSVTFHQFGRFFRDGLKARDALYFDGSISRLYAPELGRADWGRSMGPIIGLVAPK</sequence>
<dbReference type="AlphaFoldDB" id="A0A344PIG4"/>
<protein>
    <recommendedName>
        <fullName evidence="1">Phosphodiester glycosidase domain-containing protein</fullName>
    </recommendedName>
</protein>
<reference evidence="3" key="1">
    <citation type="submission" date="2018-07" db="EMBL/GenBank/DDBJ databases">
        <title>Genome sequencing of Paracoccus sp. SC2-6.</title>
        <authorList>
            <person name="Heo J."/>
            <person name="Kim S.-J."/>
            <person name="Kwon S.-W."/>
        </authorList>
    </citation>
    <scope>NUCLEOTIDE SEQUENCE [LARGE SCALE GENOMIC DNA]</scope>
    <source>
        <strain evidence="3">SC2-6</strain>
    </source>
</reference>
<keyword evidence="3" id="KW-1185">Reference proteome</keyword>
<dbReference type="Pfam" id="PF09992">
    <property type="entry name" value="NAGPA"/>
    <property type="match status" value="1"/>
</dbReference>
<evidence type="ECO:0000313" key="3">
    <source>
        <dbReference type="Proteomes" id="UP000252023"/>
    </source>
</evidence>
<evidence type="ECO:0000313" key="2">
    <source>
        <dbReference type="EMBL" id="AXC49169.1"/>
    </source>
</evidence>
<proteinExistence type="predicted"/>